<protein>
    <submittedName>
        <fullName evidence="1">Unannotated protein</fullName>
    </submittedName>
</protein>
<gene>
    <name evidence="1" type="ORF">UFOPK3342_00002</name>
</gene>
<dbReference type="AlphaFoldDB" id="A0A6J7C9S0"/>
<organism evidence="1">
    <name type="scientific">freshwater metagenome</name>
    <dbReference type="NCBI Taxonomy" id="449393"/>
    <lineage>
        <taxon>unclassified sequences</taxon>
        <taxon>metagenomes</taxon>
        <taxon>ecological metagenomes</taxon>
    </lineage>
</organism>
<sequence length="80" mass="8423">MAADATTWSPCSTRQAIDANMADIPDPVATQNSAPSIAASRCSNIATVGLWKRLYKKCSVSSANESKASSAVAYVKPLFK</sequence>
<name>A0A6J7C9S0_9ZZZZ</name>
<reference evidence="1" key="1">
    <citation type="submission" date="2020-05" db="EMBL/GenBank/DDBJ databases">
        <authorList>
            <person name="Chiriac C."/>
            <person name="Salcher M."/>
            <person name="Ghai R."/>
            <person name="Kavagutti S V."/>
        </authorList>
    </citation>
    <scope>NUCLEOTIDE SEQUENCE</scope>
</reference>
<accession>A0A6J7C9S0</accession>
<proteinExistence type="predicted"/>
<evidence type="ECO:0000313" key="1">
    <source>
        <dbReference type="EMBL" id="CAB4854932.1"/>
    </source>
</evidence>
<dbReference type="EMBL" id="CAFBLH010000001">
    <property type="protein sequence ID" value="CAB4854932.1"/>
    <property type="molecule type" value="Genomic_DNA"/>
</dbReference>